<reference evidence="1" key="1">
    <citation type="submission" date="2014-09" db="EMBL/GenBank/DDBJ databases">
        <title>Genome sequence of the luminous mushroom Mycena chlorophos for searching fungal bioluminescence genes.</title>
        <authorList>
            <person name="Tanaka Y."/>
            <person name="Kasuga D."/>
            <person name="Oba Y."/>
            <person name="Hase S."/>
            <person name="Sato K."/>
            <person name="Oba Y."/>
            <person name="Sakakibara Y."/>
        </authorList>
    </citation>
    <scope>NUCLEOTIDE SEQUENCE</scope>
</reference>
<proteinExistence type="predicted"/>
<keyword evidence="2" id="KW-1185">Reference proteome</keyword>
<dbReference type="EMBL" id="DF841556">
    <property type="protein sequence ID" value="GAT45617.1"/>
    <property type="molecule type" value="Genomic_DNA"/>
</dbReference>
<dbReference type="Proteomes" id="UP000815677">
    <property type="component" value="Unassembled WGS sequence"/>
</dbReference>
<sequence length="150" mass="17010">MDRLRKTRNCATIPEDESQRLKRRAFVINFKYPTTTTTICTMSESTTTGNLRFIVLPADDQPMVFAPTKKSTRPRRLASDRVTTLEEHDATIHDLRGQEAPALDTSIPLSGEARELCAYEEIEPKYYPDSAEQMKRLIGAGRDLFGSSRK</sequence>
<name>A0ABQ0L377_MYCCL</name>
<evidence type="ECO:0000313" key="2">
    <source>
        <dbReference type="Proteomes" id="UP000815677"/>
    </source>
</evidence>
<organism evidence="1 2">
    <name type="scientific">Mycena chlorophos</name>
    <name type="common">Agaric fungus</name>
    <name type="synonym">Agaricus chlorophos</name>
    <dbReference type="NCBI Taxonomy" id="658473"/>
    <lineage>
        <taxon>Eukaryota</taxon>
        <taxon>Fungi</taxon>
        <taxon>Dikarya</taxon>
        <taxon>Basidiomycota</taxon>
        <taxon>Agaricomycotina</taxon>
        <taxon>Agaricomycetes</taxon>
        <taxon>Agaricomycetidae</taxon>
        <taxon>Agaricales</taxon>
        <taxon>Marasmiineae</taxon>
        <taxon>Mycenaceae</taxon>
        <taxon>Mycena</taxon>
    </lineage>
</organism>
<gene>
    <name evidence="1" type="ORF">MCHLO_03183</name>
</gene>
<accession>A0ABQ0L377</accession>
<protein>
    <submittedName>
        <fullName evidence="1">Uncharacterized protein</fullName>
    </submittedName>
</protein>
<evidence type="ECO:0000313" key="1">
    <source>
        <dbReference type="EMBL" id="GAT45617.1"/>
    </source>
</evidence>